<feature type="transmembrane region" description="Helical" evidence="1">
    <location>
        <begin position="74"/>
        <end position="95"/>
    </location>
</feature>
<keyword evidence="4" id="KW-1185">Reference proteome</keyword>
<evidence type="ECO:0000256" key="1">
    <source>
        <dbReference type="SAM" id="Phobius"/>
    </source>
</evidence>
<sequence>MKVVKNEFKSLSIMIAASCLIIFYIDKVIMPVYLVKSIFKVLLFLGVPAAYSVVTGRNLFKGLFSGKSGFLKPAALGVSVYILMIITFYLISGFIDLENIRQILSSNLDVERENFILVALYISIINSLIEEIFFRGIAFIKMKGLAGRAVSYILSAGSFAAYHVAILEGWADSLIVILAIAGLFIAGVFFNFLDEHSNDIKFSYLVHMFANFAINTIGLHMYGMIRLPFL</sequence>
<keyword evidence="3" id="KW-0645">Protease</keyword>
<feature type="transmembrane region" description="Helical" evidence="1">
    <location>
        <begin position="115"/>
        <end position="137"/>
    </location>
</feature>
<dbReference type="EMBL" id="AXUN02000135">
    <property type="protein sequence ID" value="ETA81311.1"/>
    <property type="molecule type" value="Genomic_DNA"/>
</dbReference>
<keyword evidence="3" id="KW-0378">Hydrolase</keyword>
<dbReference type="PATRIC" id="fig|994573.3.peg.1362"/>
<evidence type="ECO:0000259" key="2">
    <source>
        <dbReference type="Pfam" id="PF02517"/>
    </source>
</evidence>
<feature type="transmembrane region" description="Helical" evidence="1">
    <location>
        <begin position="149"/>
        <end position="167"/>
    </location>
</feature>
<feature type="transmembrane region" description="Helical" evidence="1">
    <location>
        <begin position="7"/>
        <end position="25"/>
    </location>
</feature>
<dbReference type="GO" id="GO:0006508">
    <property type="term" value="P:proteolysis"/>
    <property type="evidence" value="ECO:0007669"/>
    <property type="project" value="UniProtKB-KW"/>
</dbReference>
<feature type="transmembrane region" description="Helical" evidence="1">
    <location>
        <begin position="205"/>
        <end position="225"/>
    </location>
</feature>
<gene>
    <name evidence="3" type="ORF">T472_0207340</name>
</gene>
<dbReference type="STRING" id="994573.T472_0207340"/>
<feature type="transmembrane region" description="Helical" evidence="1">
    <location>
        <begin position="37"/>
        <end position="54"/>
    </location>
</feature>
<keyword evidence="1" id="KW-0472">Membrane</keyword>
<proteinExistence type="predicted"/>
<dbReference type="InterPro" id="IPR003675">
    <property type="entry name" value="Rce1/LyrA-like_dom"/>
</dbReference>
<keyword evidence="1" id="KW-1133">Transmembrane helix</keyword>
<dbReference type="OrthoDB" id="449657at2"/>
<dbReference type="GO" id="GO:0004175">
    <property type="term" value="F:endopeptidase activity"/>
    <property type="evidence" value="ECO:0007669"/>
    <property type="project" value="UniProtKB-ARBA"/>
</dbReference>
<dbReference type="Proteomes" id="UP000017747">
    <property type="component" value="Unassembled WGS sequence"/>
</dbReference>
<dbReference type="eggNOG" id="COG1266">
    <property type="taxonomic scope" value="Bacteria"/>
</dbReference>
<keyword evidence="1" id="KW-0812">Transmembrane</keyword>
<evidence type="ECO:0000313" key="4">
    <source>
        <dbReference type="Proteomes" id="UP000017747"/>
    </source>
</evidence>
<feature type="domain" description="CAAX prenyl protease 2/Lysostaphin resistance protein A-like" evidence="2">
    <location>
        <begin position="114"/>
        <end position="212"/>
    </location>
</feature>
<dbReference type="Pfam" id="PF02517">
    <property type="entry name" value="Rce1-like"/>
    <property type="match status" value="1"/>
</dbReference>
<name>V7I7R2_9CLOT</name>
<evidence type="ECO:0000313" key="3">
    <source>
        <dbReference type="EMBL" id="ETA81311.1"/>
    </source>
</evidence>
<comment type="caution">
    <text evidence="3">The sequence shown here is derived from an EMBL/GenBank/DDBJ whole genome shotgun (WGS) entry which is preliminary data.</text>
</comment>
<dbReference type="GO" id="GO:0080120">
    <property type="term" value="P:CAAX-box protein maturation"/>
    <property type="evidence" value="ECO:0007669"/>
    <property type="project" value="UniProtKB-ARBA"/>
</dbReference>
<organism evidence="3 4">
    <name type="scientific">Youngiibacter fragilis 232.1</name>
    <dbReference type="NCBI Taxonomy" id="994573"/>
    <lineage>
        <taxon>Bacteria</taxon>
        <taxon>Bacillati</taxon>
        <taxon>Bacillota</taxon>
        <taxon>Clostridia</taxon>
        <taxon>Eubacteriales</taxon>
        <taxon>Clostridiaceae</taxon>
        <taxon>Youngiibacter</taxon>
    </lineage>
</organism>
<reference evidence="3 4" key="1">
    <citation type="journal article" date="2014" name="Genome Announc.">
        <title>Genome Sequence of Youngiibacter fragilis, the Type Strain of the Genus Youngiibacter.</title>
        <authorList>
            <person name="Wawrik C.B."/>
            <person name="Callaghan A.V."/>
            <person name="Stamps B.W."/>
            <person name="Wawrik B."/>
        </authorList>
    </citation>
    <scope>NUCLEOTIDE SEQUENCE [LARGE SCALE GENOMIC DNA]</scope>
    <source>
        <strain evidence="3 4">232.1</strain>
    </source>
</reference>
<feature type="transmembrane region" description="Helical" evidence="1">
    <location>
        <begin position="173"/>
        <end position="193"/>
    </location>
</feature>
<dbReference type="AlphaFoldDB" id="V7I7R2"/>
<protein>
    <submittedName>
        <fullName evidence="3">CAAX amino protease</fullName>
    </submittedName>
</protein>
<accession>V7I7R2</accession>